<evidence type="ECO:0000256" key="3">
    <source>
        <dbReference type="ARBA" id="ARBA00023163"/>
    </source>
</evidence>
<keyword evidence="3" id="KW-0804">Transcription</keyword>
<dbReference type="PROSITE" id="PS00041">
    <property type="entry name" value="HTH_ARAC_FAMILY_1"/>
    <property type="match status" value="1"/>
</dbReference>
<dbReference type="InterPro" id="IPR018060">
    <property type="entry name" value="HTH_AraC"/>
</dbReference>
<dbReference type="SUPFAM" id="SSF46689">
    <property type="entry name" value="Homeodomain-like"/>
    <property type="match status" value="1"/>
</dbReference>
<protein>
    <recommendedName>
        <fullName evidence="4">HTH araC/xylS-type domain-containing protein</fullName>
    </recommendedName>
</protein>
<dbReference type="GO" id="GO:0000976">
    <property type="term" value="F:transcription cis-regulatory region binding"/>
    <property type="evidence" value="ECO:0007669"/>
    <property type="project" value="TreeGrafter"/>
</dbReference>
<dbReference type="PRINTS" id="PR00032">
    <property type="entry name" value="HTHARAC"/>
</dbReference>
<dbReference type="SMART" id="SM00342">
    <property type="entry name" value="HTH_ARAC"/>
    <property type="match status" value="1"/>
</dbReference>
<reference evidence="5" key="1">
    <citation type="submission" date="2018-06" db="EMBL/GenBank/DDBJ databases">
        <authorList>
            <person name="Zhirakovskaya E."/>
        </authorList>
    </citation>
    <scope>NUCLEOTIDE SEQUENCE</scope>
</reference>
<keyword evidence="1" id="KW-0805">Transcription regulation</keyword>
<proteinExistence type="predicted"/>
<dbReference type="InterPro" id="IPR018062">
    <property type="entry name" value="HTH_AraC-typ_CS"/>
</dbReference>
<feature type="domain" description="HTH araC/xylS-type" evidence="4">
    <location>
        <begin position="217"/>
        <end position="322"/>
    </location>
</feature>
<evidence type="ECO:0000256" key="1">
    <source>
        <dbReference type="ARBA" id="ARBA00023015"/>
    </source>
</evidence>
<keyword evidence="2" id="KW-0238">DNA-binding</keyword>
<dbReference type="GO" id="GO:0003700">
    <property type="term" value="F:DNA-binding transcription factor activity"/>
    <property type="evidence" value="ECO:0007669"/>
    <property type="project" value="InterPro"/>
</dbReference>
<evidence type="ECO:0000259" key="4">
    <source>
        <dbReference type="PROSITE" id="PS01124"/>
    </source>
</evidence>
<dbReference type="PANTHER" id="PTHR47894:SF1">
    <property type="entry name" value="HTH-TYPE TRANSCRIPTIONAL REGULATOR VQSM"/>
    <property type="match status" value="1"/>
</dbReference>
<dbReference type="EMBL" id="UOEM01000110">
    <property type="protein sequence ID" value="VAW18012.1"/>
    <property type="molecule type" value="Genomic_DNA"/>
</dbReference>
<dbReference type="AlphaFoldDB" id="A0A3B0TUA0"/>
<dbReference type="PROSITE" id="PS01124">
    <property type="entry name" value="HTH_ARAC_FAMILY_2"/>
    <property type="match status" value="1"/>
</dbReference>
<dbReference type="Pfam" id="PF12833">
    <property type="entry name" value="HTH_18"/>
    <property type="match status" value="1"/>
</dbReference>
<name>A0A3B0TUA0_9ZZZZ</name>
<gene>
    <name evidence="5" type="ORF">MNBD_ALPHA09-33</name>
</gene>
<dbReference type="InterPro" id="IPR009057">
    <property type="entry name" value="Homeodomain-like_sf"/>
</dbReference>
<dbReference type="InterPro" id="IPR020449">
    <property type="entry name" value="Tscrpt_reg_AraC-type_HTH"/>
</dbReference>
<dbReference type="PANTHER" id="PTHR47894">
    <property type="entry name" value="HTH-TYPE TRANSCRIPTIONAL REGULATOR GADX"/>
    <property type="match status" value="1"/>
</dbReference>
<sequence>MAGSDTGSVERSFFTTSVVDRRHRFDFFAEQARLNFSRREYKNISESNDYLADVNVMQSGESKCFLWSGPPHEVMNNSYGISHGDRKHFFFSFILNGEAEYEGLFGKRVLRTGSSTVTDNVSAHRVRWRPNKGTCRSITIQLRHDKFISSMALERLADERIMSSHKFAVLLKMSLRNLAASVIGQTDREVVELLKIAETLVWLIAEDGKLDNVRNGNATLSAIEMEINSRLLCPDLSLSRISSTLNVSTRNIQRTMASMDTTFSEYVRNKRLSMAVSHLRRPKVNPPSIESISLACGFSDLSTFYRAFKARYGCTPGDIRNEVETLERKDRQAGAV</sequence>
<dbReference type="GO" id="GO:0005829">
    <property type="term" value="C:cytosol"/>
    <property type="evidence" value="ECO:0007669"/>
    <property type="project" value="TreeGrafter"/>
</dbReference>
<evidence type="ECO:0000313" key="5">
    <source>
        <dbReference type="EMBL" id="VAW18012.1"/>
    </source>
</evidence>
<organism evidence="5">
    <name type="scientific">hydrothermal vent metagenome</name>
    <dbReference type="NCBI Taxonomy" id="652676"/>
    <lineage>
        <taxon>unclassified sequences</taxon>
        <taxon>metagenomes</taxon>
        <taxon>ecological metagenomes</taxon>
    </lineage>
</organism>
<accession>A0A3B0TUA0</accession>
<evidence type="ECO:0000256" key="2">
    <source>
        <dbReference type="ARBA" id="ARBA00023125"/>
    </source>
</evidence>
<dbReference type="Gene3D" id="1.10.10.60">
    <property type="entry name" value="Homeodomain-like"/>
    <property type="match status" value="1"/>
</dbReference>